<dbReference type="PANTHER" id="PTHR11669:SF8">
    <property type="entry name" value="DNA POLYMERASE III SUBUNIT DELTA"/>
    <property type="match status" value="1"/>
</dbReference>
<dbReference type="EC" id="2.7.7.7" evidence="2"/>
<dbReference type="NCBIfam" id="NF005677">
    <property type="entry name" value="PRK07471.1"/>
    <property type="match status" value="1"/>
</dbReference>
<evidence type="ECO:0000313" key="2">
    <source>
        <dbReference type="EMBL" id="NKC27554.1"/>
    </source>
</evidence>
<dbReference type="EMBL" id="JAAVLR010000001">
    <property type="protein sequence ID" value="NKC27554.1"/>
    <property type="molecule type" value="Genomic_DNA"/>
</dbReference>
<dbReference type="InterPro" id="IPR050238">
    <property type="entry name" value="DNA_Rep/Repair_Clamp_Loader"/>
</dbReference>
<organism evidence="2 3">
    <name type="scientific">Brucella ciceri</name>
    <dbReference type="NCBI Taxonomy" id="391287"/>
    <lineage>
        <taxon>Bacteria</taxon>
        <taxon>Pseudomonadati</taxon>
        <taxon>Pseudomonadota</taxon>
        <taxon>Alphaproteobacteria</taxon>
        <taxon>Hyphomicrobiales</taxon>
        <taxon>Brucellaceae</taxon>
        <taxon>Brucella/Ochrobactrum group</taxon>
        <taxon>Brucella</taxon>
    </lineage>
</organism>
<evidence type="ECO:0000313" key="3">
    <source>
        <dbReference type="Proteomes" id="UP000568486"/>
    </source>
</evidence>
<keyword evidence="2" id="KW-0548">Nucleotidyltransferase</keyword>
<dbReference type="PANTHER" id="PTHR11669">
    <property type="entry name" value="REPLICATION FACTOR C / DNA POLYMERASE III GAMMA-TAU SUBUNIT"/>
    <property type="match status" value="1"/>
</dbReference>
<feature type="compositionally biased region" description="Basic and acidic residues" evidence="1">
    <location>
        <begin position="1"/>
        <end position="14"/>
    </location>
</feature>
<dbReference type="NCBIfam" id="NF006586">
    <property type="entry name" value="PRK09112.1"/>
    <property type="match status" value="1"/>
</dbReference>
<reference evidence="2 3" key="1">
    <citation type="submission" date="2020-03" db="EMBL/GenBank/DDBJ databases">
        <title>Whole genome sequencing of clinical and environmental type strains of Ochrobactrum.</title>
        <authorList>
            <person name="Dharne M."/>
        </authorList>
    </citation>
    <scope>NUCLEOTIDE SEQUENCE [LARGE SCALE GENOMIC DNA]</scope>
    <source>
        <strain evidence="2 3">DSM 22292</strain>
    </source>
</reference>
<dbReference type="Gene3D" id="3.40.50.300">
    <property type="entry name" value="P-loop containing nucleotide triphosphate hydrolases"/>
    <property type="match status" value="1"/>
</dbReference>
<dbReference type="Pfam" id="PF13177">
    <property type="entry name" value="DNA_pol3_delta2"/>
    <property type="match status" value="1"/>
</dbReference>
<evidence type="ECO:0000256" key="1">
    <source>
        <dbReference type="SAM" id="MobiDB-lite"/>
    </source>
</evidence>
<dbReference type="InterPro" id="IPR027417">
    <property type="entry name" value="P-loop_NTPase"/>
</dbReference>
<name>A0ABX1DRJ8_9HYPH</name>
<dbReference type="GO" id="GO:0003887">
    <property type="term" value="F:DNA-directed DNA polymerase activity"/>
    <property type="evidence" value="ECO:0007669"/>
    <property type="project" value="UniProtKB-EC"/>
</dbReference>
<gene>
    <name evidence="2" type="ORF">HED52_00940</name>
</gene>
<proteinExistence type="predicted"/>
<sequence>MIEELDVPKAHDSIEGVPEPSASDYVSGHREISDFLAQAYREGRMHHALLFEGAQGIGKATLAFHLAGHMLAHGNNGQAPEHIAAPDFARPLWRQIAGGMHPAVLHINRPFDQKTGKFKTGIPVEEIRRVTHFLTRTASDHAWRIVIVDPADDMNRNAANALLKTLEEPPARALFILISHSSGRLLPTIRSRCQSIGFKPLDDKALTDALSHVGPGVGMDAGRVTETLLQRSEGSVRKALLLVANGGIEISDTVDTLLEGQNFDLPKAQALGGILNGRESEVQYELFRDHLLGRVAVEARRRAEAGQLHDADRWSRFWSDLSRETVDAETYNLDRRQAVVILLEKPIALFVLVCLHLRDMAADMRYVTADEFSSACALFCSECALPNIERPGP</sequence>
<comment type="caution">
    <text evidence="2">The sequence shown here is derived from an EMBL/GenBank/DDBJ whole genome shotgun (WGS) entry which is preliminary data.</text>
</comment>
<keyword evidence="2" id="KW-0808">Transferase</keyword>
<accession>A0ABX1DRJ8</accession>
<dbReference type="Proteomes" id="UP000568486">
    <property type="component" value="Unassembled WGS sequence"/>
</dbReference>
<keyword evidence="3" id="KW-1185">Reference proteome</keyword>
<dbReference type="SUPFAM" id="SSF52540">
    <property type="entry name" value="P-loop containing nucleoside triphosphate hydrolases"/>
    <property type="match status" value="1"/>
</dbReference>
<protein>
    <submittedName>
        <fullName evidence="2">DNA polymerase III subunit delta</fullName>
        <ecNumber evidence="2">2.7.7.7</ecNumber>
    </submittedName>
</protein>
<feature type="region of interest" description="Disordered" evidence="1">
    <location>
        <begin position="1"/>
        <end position="26"/>
    </location>
</feature>